<dbReference type="InterPro" id="IPR008111">
    <property type="entry name" value="RNA-bd_8"/>
</dbReference>
<accession>A0A9P8BX95</accession>
<dbReference type="AlphaFoldDB" id="A0A9P8BX95"/>
<dbReference type="InterPro" id="IPR012677">
    <property type="entry name" value="Nucleotide-bd_a/b_plait_sf"/>
</dbReference>
<dbReference type="OrthoDB" id="15688at2759"/>
<dbReference type="GO" id="GO:0006396">
    <property type="term" value="P:RNA processing"/>
    <property type="evidence" value="ECO:0007669"/>
    <property type="project" value="InterPro"/>
</dbReference>
<name>A0A9P8BX95_9FUNG</name>
<dbReference type="Gene3D" id="3.30.70.330">
    <property type="match status" value="1"/>
</dbReference>
<organism evidence="9 10">
    <name type="scientific">Linnemannia hyalina</name>
    <dbReference type="NCBI Taxonomy" id="64524"/>
    <lineage>
        <taxon>Eukaryota</taxon>
        <taxon>Fungi</taxon>
        <taxon>Fungi incertae sedis</taxon>
        <taxon>Mucoromycota</taxon>
        <taxon>Mortierellomycotina</taxon>
        <taxon>Mortierellomycetes</taxon>
        <taxon>Mortierellales</taxon>
        <taxon>Mortierellaceae</taxon>
        <taxon>Linnemannia</taxon>
    </lineage>
</organism>
<evidence type="ECO:0000256" key="7">
    <source>
        <dbReference type="SAM" id="MobiDB-lite"/>
    </source>
</evidence>
<dbReference type="PRINTS" id="PR01738">
    <property type="entry name" value="RNABINDINGM8"/>
</dbReference>
<evidence type="ECO:0000313" key="10">
    <source>
        <dbReference type="Proteomes" id="UP000707451"/>
    </source>
</evidence>
<evidence type="ECO:0000256" key="1">
    <source>
        <dbReference type="ARBA" id="ARBA00004123"/>
    </source>
</evidence>
<evidence type="ECO:0000256" key="6">
    <source>
        <dbReference type="PROSITE-ProRule" id="PRU00176"/>
    </source>
</evidence>
<dbReference type="InterPro" id="IPR033744">
    <property type="entry name" value="RRM_RBM8"/>
</dbReference>
<dbReference type="GO" id="GO:0003729">
    <property type="term" value="F:mRNA binding"/>
    <property type="evidence" value="ECO:0007669"/>
    <property type="project" value="InterPro"/>
</dbReference>
<dbReference type="SUPFAM" id="SSF54928">
    <property type="entry name" value="RNA-binding domain, RBD"/>
    <property type="match status" value="1"/>
</dbReference>
<keyword evidence="4 6" id="KW-0694">RNA-binding</keyword>
<proteinExistence type="predicted"/>
<dbReference type="Pfam" id="PF00076">
    <property type="entry name" value="RRM_1"/>
    <property type="match status" value="1"/>
</dbReference>
<feature type="domain" description="RRM" evidence="8">
    <location>
        <begin position="73"/>
        <end position="151"/>
    </location>
</feature>
<dbReference type="Proteomes" id="UP000707451">
    <property type="component" value="Unassembled WGS sequence"/>
</dbReference>
<dbReference type="GO" id="GO:0005737">
    <property type="term" value="C:cytoplasm"/>
    <property type="evidence" value="ECO:0007669"/>
    <property type="project" value="UniProtKB-SubCell"/>
</dbReference>
<keyword evidence="10" id="KW-1185">Reference proteome</keyword>
<gene>
    <name evidence="9" type="ORF">KI688_008564</name>
</gene>
<keyword evidence="5" id="KW-0539">Nucleus</keyword>
<feature type="region of interest" description="Disordered" evidence="7">
    <location>
        <begin position="1"/>
        <end position="63"/>
    </location>
</feature>
<dbReference type="GO" id="GO:0005634">
    <property type="term" value="C:nucleus"/>
    <property type="evidence" value="ECO:0007669"/>
    <property type="project" value="UniProtKB-SubCell"/>
</dbReference>
<reference evidence="9" key="1">
    <citation type="submission" date="2021-06" db="EMBL/GenBank/DDBJ databases">
        <title>Genome Sequence of Mortierella hyaline Strain SCG-10, a Cold-Adapted, Nitrate-Reducing Fungus Isolated from Soil in Minnesota, USA.</title>
        <authorList>
            <person name="Aldossari N."/>
        </authorList>
    </citation>
    <scope>NUCLEOTIDE SEQUENCE</scope>
    <source>
        <strain evidence="9">SCG-10</strain>
    </source>
</reference>
<evidence type="ECO:0000259" key="8">
    <source>
        <dbReference type="PROSITE" id="PS50102"/>
    </source>
</evidence>
<comment type="caution">
    <text evidence="9">The sequence shown here is derived from an EMBL/GenBank/DDBJ whole genome shotgun (WGS) entry which is preliminary data.</text>
</comment>
<feature type="compositionally biased region" description="Basic and acidic residues" evidence="7">
    <location>
        <begin position="1"/>
        <end position="15"/>
    </location>
</feature>
<dbReference type="PANTHER" id="PTHR45894">
    <property type="entry name" value="RNA-BINDING PROTEIN 8A"/>
    <property type="match status" value="1"/>
</dbReference>
<dbReference type="SMART" id="SM00360">
    <property type="entry name" value="RRM"/>
    <property type="match status" value="1"/>
</dbReference>
<comment type="subcellular location">
    <subcellularLocation>
        <location evidence="2">Cytoplasm</location>
    </subcellularLocation>
    <subcellularLocation>
        <location evidence="1">Nucleus</location>
    </subcellularLocation>
</comment>
<evidence type="ECO:0000256" key="5">
    <source>
        <dbReference type="ARBA" id="ARBA00023242"/>
    </source>
</evidence>
<dbReference type="EMBL" id="JAHRHY010000003">
    <property type="protein sequence ID" value="KAG9071021.1"/>
    <property type="molecule type" value="Genomic_DNA"/>
</dbReference>
<protein>
    <recommendedName>
        <fullName evidence="8">RRM domain-containing protein</fullName>
    </recommendedName>
</protein>
<evidence type="ECO:0000313" key="9">
    <source>
        <dbReference type="EMBL" id="KAG9071021.1"/>
    </source>
</evidence>
<dbReference type="InterPro" id="IPR000504">
    <property type="entry name" value="RRM_dom"/>
</dbReference>
<feature type="region of interest" description="Disordered" evidence="7">
    <location>
        <begin position="157"/>
        <end position="185"/>
    </location>
</feature>
<evidence type="ECO:0000256" key="3">
    <source>
        <dbReference type="ARBA" id="ARBA00022490"/>
    </source>
</evidence>
<sequence>MSDRYEIDLNVKPGDDLQDEEMAETPQVAIKRKGRGFQSGDQRGDGVHSSAFDKLNSSDDSASGRALKSIEGWIVLITGVHEEATEEDILDKFGEYGEVKNVHLNLDRRTGYVKGYVLVEYEKFSEAEDAIAAMNGAKLLDQTLTCDFAFVKPTNNDDRGRRGLTSRSRGGHGGRRSGTEASTHALVAPSNADHVPRFPSISGAQVAHRGSLAPDRDENPIWDVSDLLRGITPISMLTEWSAVFRTPMFISKAILHKFIGYLEAQASGLIWKPRCSETIAWEQSQGISAKDKTSTSQAPEVTGVKDTVTSRTMVSVRVALR</sequence>
<dbReference type="PROSITE" id="PS50102">
    <property type="entry name" value="RRM"/>
    <property type="match status" value="1"/>
</dbReference>
<dbReference type="InterPro" id="IPR035979">
    <property type="entry name" value="RBD_domain_sf"/>
</dbReference>
<evidence type="ECO:0000256" key="4">
    <source>
        <dbReference type="ARBA" id="ARBA00022884"/>
    </source>
</evidence>
<keyword evidence="3" id="KW-0963">Cytoplasm</keyword>
<dbReference type="CDD" id="cd12324">
    <property type="entry name" value="RRM_RBM8"/>
    <property type="match status" value="1"/>
</dbReference>
<evidence type="ECO:0000256" key="2">
    <source>
        <dbReference type="ARBA" id="ARBA00004496"/>
    </source>
</evidence>